<protein>
    <submittedName>
        <fullName evidence="2">Uncharacterized protein</fullName>
    </submittedName>
</protein>
<dbReference type="Proteomes" id="UP000299102">
    <property type="component" value="Unassembled WGS sequence"/>
</dbReference>
<gene>
    <name evidence="2" type="ORF">EVAR_61340_1</name>
</gene>
<keyword evidence="3" id="KW-1185">Reference proteome</keyword>
<evidence type="ECO:0000313" key="3">
    <source>
        <dbReference type="Proteomes" id="UP000299102"/>
    </source>
</evidence>
<sequence>MRPLHLISQPGTNHTPKPPKDYQLPRDLLSISLNEEKVLGANEQASYWRVDPHYPPRGFINALPASWVGIGYLCIGVGRLGGGGTVRSILTHFNSIQLTTHMDSMAIFLWSLFKTTYQNITSAPARATLKYRSWLSLERGGYGLRMGTPMYCVKRVEQFQERHKVATERSVDDADFAKQFFRCCTCRHLVSVLLNGLDLILSLSVNWRTLSTVNPNTTGDGHQRFRFHPPLRSIPGGRLKNIPLDISTEDFIVFALKLPRVT</sequence>
<evidence type="ECO:0000256" key="1">
    <source>
        <dbReference type="SAM" id="MobiDB-lite"/>
    </source>
</evidence>
<comment type="caution">
    <text evidence="2">The sequence shown here is derived from an EMBL/GenBank/DDBJ whole genome shotgun (WGS) entry which is preliminary data.</text>
</comment>
<feature type="region of interest" description="Disordered" evidence="1">
    <location>
        <begin position="1"/>
        <end position="21"/>
    </location>
</feature>
<reference evidence="2 3" key="1">
    <citation type="journal article" date="2019" name="Commun. Biol.">
        <title>The bagworm genome reveals a unique fibroin gene that provides high tensile strength.</title>
        <authorList>
            <person name="Kono N."/>
            <person name="Nakamura H."/>
            <person name="Ohtoshi R."/>
            <person name="Tomita M."/>
            <person name="Numata K."/>
            <person name="Arakawa K."/>
        </authorList>
    </citation>
    <scope>NUCLEOTIDE SEQUENCE [LARGE SCALE GENOMIC DNA]</scope>
</reference>
<name>A0A4C1Y588_EUMVA</name>
<proteinExistence type="predicted"/>
<organism evidence="2 3">
    <name type="scientific">Eumeta variegata</name>
    <name type="common">Bagworm moth</name>
    <name type="synonym">Eumeta japonica</name>
    <dbReference type="NCBI Taxonomy" id="151549"/>
    <lineage>
        <taxon>Eukaryota</taxon>
        <taxon>Metazoa</taxon>
        <taxon>Ecdysozoa</taxon>
        <taxon>Arthropoda</taxon>
        <taxon>Hexapoda</taxon>
        <taxon>Insecta</taxon>
        <taxon>Pterygota</taxon>
        <taxon>Neoptera</taxon>
        <taxon>Endopterygota</taxon>
        <taxon>Lepidoptera</taxon>
        <taxon>Glossata</taxon>
        <taxon>Ditrysia</taxon>
        <taxon>Tineoidea</taxon>
        <taxon>Psychidae</taxon>
        <taxon>Oiketicinae</taxon>
        <taxon>Eumeta</taxon>
    </lineage>
</organism>
<accession>A0A4C1Y588</accession>
<dbReference type="EMBL" id="BGZK01001044">
    <property type="protein sequence ID" value="GBP69555.1"/>
    <property type="molecule type" value="Genomic_DNA"/>
</dbReference>
<dbReference type="AlphaFoldDB" id="A0A4C1Y588"/>
<evidence type="ECO:0000313" key="2">
    <source>
        <dbReference type="EMBL" id="GBP69555.1"/>
    </source>
</evidence>